<dbReference type="RefSeq" id="WP_131922830.1">
    <property type="nucleotide sequence ID" value="NZ_SMAG01000001.1"/>
</dbReference>
<evidence type="ECO:0000313" key="4">
    <source>
        <dbReference type="EMBL" id="TCS96408.1"/>
    </source>
</evidence>
<feature type="active site" description="Proton acceptor" evidence="2">
    <location>
        <position position="186"/>
    </location>
</feature>
<dbReference type="Proteomes" id="UP000294937">
    <property type="component" value="Unassembled WGS sequence"/>
</dbReference>
<feature type="short sequence motif" description="DGA/G" evidence="2">
    <location>
        <begin position="186"/>
        <end position="188"/>
    </location>
</feature>
<keyword evidence="2" id="KW-0378">Hydrolase</keyword>
<keyword evidence="5" id="KW-1185">Reference proteome</keyword>
<evidence type="ECO:0000313" key="5">
    <source>
        <dbReference type="Proteomes" id="UP000294937"/>
    </source>
</evidence>
<feature type="active site" description="Nucleophile" evidence="2">
    <location>
        <position position="38"/>
    </location>
</feature>
<feature type="short sequence motif" description="GXGXXG" evidence="2">
    <location>
        <begin position="9"/>
        <end position="14"/>
    </location>
</feature>
<dbReference type="OrthoDB" id="9770965at2"/>
<dbReference type="PROSITE" id="PS51635">
    <property type="entry name" value="PNPLA"/>
    <property type="match status" value="1"/>
</dbReference>
<sequence length="320" mass="36216">MWADAVFEGGGVKGIGLVGALTVAEDKGYQWKNLAGASAGSIIASLLAAGYTAKELQQIMIKQNFLDFLSPTWLHKIPYLGPSARLWIKKGLYSGHVLEQWLEKLLLAKGIHTFADLKDGRELLVIASDISRGQLLVLPRDLEEYGYDPEQLSIARVVRMSCSIPFFFDPVKIMHYPTRTPCYIVDGGVLSNFPIWLFDETSPHCPTFGFRLVSKGDYQVHQIDGPFSMFKSIFFTMLDAHDNRYIKKQDQVRTILVPTLDVKLTDFSIEDKQREQLYQSGVTAAESFFKTWNYDRYLADHSDETRVRINKRSDSLDGTA</sequence>
<dbReference type="SUPFAM" id="SSF52151">
    <property type="entry name" value="FabD/lysophospholipase-like"/>
    <property type="match status" value="1"/>
</dbReference>
<organism evidence="4 5">
    <name type="scientific">Hazenella coriacea</name>
    <dbReference type="NCBI Taxonomy" id="1179467"/>
    <lineage>
        <taxon>Bacteria</taxon>
        <taxon>Bacillati</taxon>
        <taxon>Bacillota</taxon>
        <taxon>Bacilli</taxon>
        <taxon>Bacillales</taxon>
        <taxon>Thermoactinomycetaceae</taxon>
        <taxon>Hazenella</taxon>
    </lineage>
</organism>
<dbReference type="PANTHER" id="PTHR46394">
    <property type="entry name" value="ANNEXIN"/>
    <property type="match status" value="1"/>
</dbReference>
<protein>
    <submittedName>
        <fullName evidence="4">NTE family protein</fullName>
    </submittedName>
</protein>
<dbReference type="EMBL" id="SMAG01000001">
    <property type="protein sequence ID" value="TCS96408.1"/>
    <property type="molecule type" value="Genomic_DNA"/>
</dbReference>
<name>A0A4R3LAW2_9BACL</name>
<proteinExistence type="predicted"/>
<feature type="domain" description="PNPLA" evidence="3">
    <location>
        <begin position="5"/>
        <end position="199"/>
    </location>
</feature>
<dbReference type="AlphaFoldDB" id="A0A4R3LAW2"/>
<keyword evidence="2" id="KW-0442">Lipid degradation</keyword>
<dbReference type="GO" id="GO:0016042">
    <property type="term" value="P:lipid catabolic process"/>
    <property type="evidence" value="ECO:0007669"/>
    <property type="project" value="UniProtKB-UniRule"/>
</dbReference>
<dbReference type="Pfam" id="PF01734">
    <property type="entry name" value="Patatin"/>
    <property type="match status" value="1"/>
</dbReference>
<gene>
    <name evidence="4" type="ORF">EDD58_10139</name>
</gene>
<dbReference type="InterPro" id="IPR016035">
    <property type="entry name" value="Acyl_Trfase/lysoPLipase"/>
</dbReference>
<comment type="caution">
    <text evidence="4">The sequence shown here is derived from an EMBL/GenBank/DDBJ whole genome shotgun (WGS) entry which is preliminary data.</text>
</comment>
<evidence type="ECO:0000259" key="3">
    <source>
        <dbReference type="PROSITE" id="PS51635"/>
    </source>
</evidence>
<reference evidence="4 5" key="1">
    <citation type="submission" date="2019-03" db="EMBL/GenBank/DDBJ databases">
        <title>Genomic Encyclopedia of Type Strains, Phase IV (KMG-IV): sequencing the most valuable type-strain genomes for metagenomic binning, comparative biology and taxonomic classification.</title>
        <authorList>
            <person name="Goeker M."/>
        </authorList>
    </citation>
    <scope>NUCLEOTIDE SEQUENCE [LARGE SCALE GENOMIC DNA]</scope>
    <source>
        <strain evidence="4 5">DSM 45707</strain>
    </source>
</reference>
<dbReference type="CDD" id="cd07207">
    <property type="entry name" value="Pat_ExoU_VipD_like"/>
    <property type="match status" value="1"/>
</dbReference>
<dbReference type="Gene3D" id="3.40.1090.10">
    <property type="entry name" value="Cytosolic phospholipase A2 catalytic domain"/>
    <property type="match status" value="2"/>
</dbReference>
<evidence type="ECO:0000256" key="2">
    <source>
        <dbReference type="PROSITE-ProRule" id="PRU01161"/>
    </source>
</evidence>
<dbReference type="InterPro" id="IPR052580">
    <property type="entry name" value="Lipid_Hydrolase"/>
</dbReference>
<feature type="short sequence motif" description="GXSXG" evidence="2">
    <location>
        <begin position="36"/>
        <end position="40"/>
    </location>
</feature>
<accession>A0A4R3LAW2</accession>
<dbReference type="GO" id="GO:0016787">
    <property type="term" value="F:hydrolase activity"/>
    <property type="evidence" value="ECO:0007669"/>
    <property type="project" value="UniProtKB-UniRule"/>
</dbReference>
<keyword evidence="1 2" id="KW-0443">Lipid metabolism</keyword>
<evidence type="ECO:0000256" key="1">
    <source>
        <dbReference type="ARBA" id="ARBA00023098"/>
    </source>
</evidence>
<dbReference type="PANTHER" id="PTHR46394:SF1">
    <property type="entry name" value="PNPLA DOMAIN-CONTAINING PROTEIN"/>
    <property type="match status" value="1"/>
</dbReference>
<dbReference type="InterPro" id="IPR002641">
    <property type="entry name" value="PNPLA_dom"/>
</dbReference>